<reference evidence="3" key="1">
    <citation type="submission" date="2022-10" db="EMBL/GenBank/DDBJ databases">
        <title>The WGS of Solirubrobacter ginsenosidimutans DSM 21036.</title>
        <authorList>
            <person name="Jiang Z."/>
        </authorList>
    </citation>
    <scope>NUCLEOTIDE SEQUENCE</scope>
    <source>
        <strain evidence="3">DSM 21036</strain>
    </source>
</reference>
<feature type="domain" description="UspA" evidence="2">
    <location>
        <begin position="2"/>
        <end position="137"/>
    </location>
</feature>
<gene>
    <name evidence="3" type="ORF">OM076_43000</name>
</gene>
<keyword evidence="4" id="KW-1185">Reference proteome</keyword>
<evidence type="ECO:0000259" key="2">
    <source>
        <dbReference type="Pfam" id="PF00582"/>
    </source>
</evidence>
<dbReference type="PANTHER" id="PTHR46268:SF6">
    <property type="entry name" value="UNIVERSAL STRESS PROTEIN UP12"/>
    <property type="match status" value="1"/>
</dbReference>
<dbReference type="Proteomes" id="UP001149140">
    <property type="component" value="Unassembled WGS sequence"/>
</dbReference>
<comment type="caution">
    <text evidence="3">The sequence shown here is derived from an EMBL/GenBank/DDBJ whole genome shotgun (WGS) entry which is preliminary data.</text>
</comment>
<organism evidence="3 4">
    <name type="scientific">Solirubrobacter ginsenosidimutans</name>
    <dbReference type="NCBI Taxonomy" id="490573"/>
    <lineage>
        <taxon>Bacteria</taxon>
        <taxon>Bacillati</taxon>
        <taxon>Actinomycetota</taxon>
        <taxon>Thermoleophilia</taxon>
        <taxon>Solirubrobacterales</taxon>
        <taxon>Solirubrobacteraceae</taxon>
        <taxon>Solirubrobacter</taxon>
    </lineage>
</organism>
<dbReference type="AlphaFoldDB" id="A0A9X3N5V8"/>
<protein>
    <submittedName>
        <fullName evidence="3">Universal stress protein</fullName>
    </submittedName>
</protein>
<evidence type="ECO:0000313" key="4">
    <source>
        <dbReference type="Proteomes" id="UP001149140"/>
    </source>
</evidence>
<dbReference type="RefSeq" id="WP_270046358.1">
    <property type="nucleotide sequence ID" value="NZ_JAPDOD010000088.1"/>
</dbReference>
<dbReference type="Gene3D" id="3.40.50.620">
    <property type="entry name" value="HUPs"/>
    <property type="match status" value="2"/>
</dbReference>
<dbReference type="InterPro" id="IPR014729">
    <property type="entry name" value="Rossmann-like_a/b/a_fold"/>
</dbReference>
<feature type="domain" description="UspA" evidence="2">
    <location>
        <begin position="152"/>
        <end position="289"/>
    </location>
</feature>
<evidence type="ECO:0000256" key="1">
    <source>
        <dbReference type="ARBA" id="ARBA00008791"/>
    </source>
</evidence>
<dbReference type="EMBL" id="JAPDOD010000088">
    <property type="protein sequence ID" value="MDA0167107.1"/>
    <property type="molecule type" value="Genomic_DNA"/>
</dbReference>
<dbReference type="PANTHER" id="PTHR46268">
    <property type="entry name" value="STRESS RESPONSE PROTEIN NHAX"/>
    <property type="match status" value="1"/>
</dbReference>
<evidence type="ECO:0000313" key="3">
    <source>
        <dbReference type="EMBL" id="MDA0167107.1"/>
    </source>
</evidence>
<dbReference type="SUPFAM" id="SSF52402">
    <property type="entry name" value="Adenine nucleotide alpha hydrolases-like"/>
    <property type="match status" value="2"/>
</dbReference>
<proteinExistence type="inferred from homology"/>
<comment type="similarity">
    <text evidence="1">Belongs to the universal stress protein A family.</text>
</comment>
<dbReference type="InterPro" id="IPR006016">
    <property type="entry name" value="UspA"/>
</dbReference>
<dbReference type="Pfam" id="PF00582">
    <property type="entry name" value="Usp"/>
    <property type="match status" value="2"/>
</dbReference>
<dbReference type="CDD" id="cd00293">
    <property type="entry name" value="USP-like"/>
    <property type="match status" value="2"/>
</dbReference>
<sequence>MTVVVGHDGSDSGDDAAVLGARLARAKGEGLLVVTVYPEENPIGIGRVDAEWVEAMREHAREVSDCAKRFLDERAIAAELRLVGSGSAAHGLDDVAEAEHASLIVVGSERHGARRRISPGSTGERLLHGAICPVAIAPRGFRERPTDSPVERIGVSFVDTPEAHEALRFAAELAKETSAKLTLYTVIARRAEVFSPVIGRDAEEAFLATVREDVHAAQDKALAALPEGVEATEELLEGDTVDALAALDEHEIDLLVCGSRGYGPVRRVLLGGVLRKLVRRAACPVVVVPRGAA</sequence>
<dbReference type="InterPro" id="IPR006015">
    <property type="entry name" value="Universal_stress_UspA"/>
</dbReference>
<dbReference type="PRINTS" id="PR01438">
    <property type="entry name" value="UNVRSLSTRESS"/>
</dbReference>
<name>A0A9X3N5V8_9ACTN</name>
<accession>A0A9X3N5V8</accession>